<name>A0A485KN40_9STRA</name>
<dbReference type="EMBL" id="CAADRA010005165">
    <property type="protein sequence ID" value="VFT86367.1"/>
    <property type="molecule type" value="Genomic_DNA"/>
</dbReference>
<protein>
    <submittedName>
        <fullName evidence="3">Aste57867_9488 protein</fullName>
    </submittedName>
</protein>
<feature type="compositionally biased region" description="Polar residues" evidence="1">
    <location>
        <begin position="437"/>
        <end position="451"/>
    </location>
</feature>
<dbReference type="OrthoDB" id="75211at2759"/>
<evidence type="ECO:0000256" key="1">
    <source>
        <dbReference type="SAM" id="MobiDB-lite"/>
    </source>
</evidence>
<dbReference type="EMBL" id="VJMH01005144">
    <property type="protein sequence ID" value="KAF0699971.1"/>
    <property type="molecule type" value="Genomic_DNA"/>
</dbReference>
<keyword evidence="4" id="KW-1185">Reference proteome</keyword>
<reference evidence="2" key="2">
    <citation type="submission" date="2019-06" db="EMBL/GenBank/DDBJ databases">
        <title>Genomics analysis of Aphanomyces spp. identifies a new class of oomycete effector associated with host adaptation.</title>
        <authorList>
            <person name="Gaulin E."/>
        </authorList>
    </citation>
    <scope>NUCLEOTIDE SEQUENCE</scope>
    <source>
        <strain evidence="2">CBS 578.67</strain>
    </source>
</reference>
<feature type="region of interest" description="Disordered" evidence="1">
    <location>
        <begin position="435"/>
        <end position="467"/>
    </location>
</feature>
<dbReference type="Proteomes" id="UP000332933">
    <property type="component" value="Unassembled WGS sequence"/>
</dbReference>
<proteinExistence type="predicted"/>
<evidence type="ECO:0000313" key="4">
    <source>
        <dbReference type="Proteomes" id="UP000332933"/>
    </source>
</evidence>
<dbReference type="AlphaFoldDB" id="A0A485KN40"/>
<evidence type="ECO:0000313" key="2">
    <source>
        <dbReference type="EMBL" id="KAF0699971.1"/>
    </source>
</evidence>
<organism evidence="3 4">
    <name type="scientific">Aphanomyces stellatus</name>
    <dbReference type="NCBI Taxonomy" id="120398"/>
    <lineage>
        <taxon>Eukaryota</taxon>
        <taxon>Sar</taxon>
        <taxon>Stramenopiles</taxon>
        <taxon>Oomycota</taxon>
        <taxon>Saprolegniomycetes</taxon>
        <taxon>Saprolegniales</taxon>
        <taxon>Verrucalvaceae</taxon>
        <taxon>Aphanomyces</taxon>
    </lineage>
</organism>
<reference evidence="3 4" key="1">
    <citation type="submission" date="2019-03" db="EMBL/GenBank/DDBJ databases">
        <authorList>
            <person name="Gaulin E."/>
            <person name="Dumas B."/>
        </authorList>
    </citation>
    <scope>NUCLEOTIDE SEQUENCE [LARGE SCALE GENOMIC DNA]</scope>
    <source>
        <strain evidence="3">CBS 568.67</strain>
    </source>
</reference>
<gene>
    <name evidence="3" type="primary">Aste57867_9488</name>
    <name evidence="2" type="ORF">As57867_009451</name>
    <name evidence="3" type="ORF">ASTE57867_9488</name>
</gene>
<sequence length="651" mass="71650">MAREAATVSLPQAFDSWLESAFSPSTKQGASSKRLLAPLRAKPLLPPPSSTSLPLQRMTLPSLHPTENRLAVDASYRTTSYPTSNLRPRLAFFSVLAALPSMACNVPPTLLGTGYGSFLLLYTSSTSTSTAWRVQAYATKAALLMDTTKLLRLFTGRVCFKTHEPQGNRLELIQSNRAILQHIDTMASSALETALQAFVQPKGTHAWLVRVDWRAKHPNGGVVWILTDHDHEYTDTSSCTIDKSISKTSWPVPKALTAQLVQAVQGTLEVKFKWLVADYVQDADGEWWLLQVKAFQVQKRHLYNPTTPPPPSANQCDEAGTKCRGKGCRASATNAAMTISYKDYLHVQFRHTHDESEWTHYLATLHRKDRNQLYNRVALCDSCWPHYQLKEPVKPAKPKRKTVSTTHANDITTTTVHDMLSSLESMLHIVVDGRPQPSISTDAMRQTHTDTSPPPPASRQTKEHEPTLAAQACPLEPETPSPEKPVANKAIDATLELAKDHPSPNPKQAVPLHATPGVINTTSTASASSVALSHIDALWSTMAPSPLASLPSSSSSATTSAATSVVVLPQEILSVDAAQYYCDDAYKAELLTAIRFHFSHLHVVRLEGDDPMALHSIFLDVQDECLEGHYGLLDRVTTTHITLTPYFRISK</sequence>
<evidence type="ECO:0000313" key="3">
    <source>
        <dbReference type="EMBL" id="VFT86367.1"/>
    </source>
</evidence>
<accession>A0A485KN40</accession>